<name>A0AA40F2N1_9PEZI</name>
<reference evidence="1" key="1">
    <citation type="submission" date="2023-06" db="EMBL/GenBank/DDBJ databases">
        <title>Genome-scale phylogeny and comparative genomics of the fungal order Sordariales.</title>
        <authorList>
            <consortium name="Lawrence Berkeley National Laboratory"/>
            <person name="Hensen N."/>
            <person name="Bonometti L."/>
            <person name="Westerberg I."/>
            <person name="Brannstrom I.O."/>
            <person name="Guillou S."/>
            <person name="Cros-Aarteil S."/>
            <person name="Calhoun S."/>
            <person name="Haridas S."/>
            <person name="Kuo A."/>
            <person name="Mondo S."/>
            <person name="Pangilinan J."/>
            <person name="Riley R."/>
            <person name="LaButti K."/>
            <person name="Andreopoulos B."/>
            <person name="Lipzen A."/>
            <person name="Chen C."/>
            <person name="Yanf M."/>
            <person name="Daum C."/>
            <person name="Ng V."/>
            <person name="Clum A."/>
            <person name="Steindorff A."/>
            <person name="Ohm R."/>
            <person name="Martin F."/>
            <person name="Silar P."/>
            <person name="Natvig D."/>
            <person name="Lalanne C."/>
            <person name="Gautier V."/>
            <person name="Ament-velasquez S.L."/>
            <person name="Kruys A."/>
            <person name="Hutchinson M.I."/>
            <person name="Powell A.J."/>
            <person name="Barry K."/>
            <person name="Miller A.N."/>
            <person name="Grigoriev I.V."/>
            <person name="Debuchy R."/>
            <person name="Gladieux P."/>
            <person name="Thoren M.H."/>
            <person name="Johannesson H."/>
        </authorList>
    </citation>
    <scope>NUCLEOTIDE SEQUENCE</scope>
    <source>
        <strain evidence="1">SMH3187-1</strain>
    </source>
</reference>
<comment type="caution">
    <text evidence="1">The sequence shown here is derived from an EMBL/GenBank/DDBJ whole genome shotgun (WGS) entry which is preliminary data.</text>
</comment>
<keyword evidence="2" id="KW-1185">Reference proteome</keyword>
<protein>
    <submittedName>
        <fullName evidence="1">Uncharacterized protein</fullName>
    </submittedName>
</protein>
<dbReference type="EMBL" id="JAUKUD010000003">
    <property type="protein sequence ID" value="KAK0750063.1"/>
    <property type="molecule type" value="Genomic_DNA"/>
</dbReference>
<evidence type="ECO:0000313" key="2">
    <source>
        <dbReference type="Proteomes" id="UP001172155"/>
    </source>
</evidence>
<accession>A0AA40F2N1</accession>
<proteinExistence type="predicted"/>
<sequence>MPGNFVPGWQADILGSLPFTHQALTFYQRENLAPLPSLQWWGLRANLVLLRRVCSRPNFGRRAARRSIRPQARSSLLRHRCGMLSPTRFSMFFSPKFPGRLLILTPKLSCLDAPVHHQYCKLGKETSRVPRGGACFFVRSLVERRRQAQGWGGLLRALFLTSPPGAASTTNCMMRVAALFLCGLRILPWAHLALPPVSGPRIRNPEDSWRLACPGHSKRCG</sequence>
<dbReference type="AlphaFoldDB" id="A0AA40F2N1"/>
<organism evidence="1 2">
    <name type="scientific">Schizothecium vesticola</name>
    <dbReference type="NCBI Taxonomy" id="314040"/>
    <lineage>
        <taxon>Eukaryota</taxon>
        <taxon>Fungi</taxon>
        <taxon>Dikarya</taxon>
        <taxon>Ascomycota</taxon>
        <taxon>Pezizomycotina</taxon>
        <taxon>Sordariomycetes</taxon>
        <taxon>Sordariomycetidae</taxon>
        <taxon>Sordariales</taxon>
        <taxon>Schizotheciaceae</taxon>
        <taxon>Schizothecium</taxon>
    </lineage>
</organism>
<evidence type="ECO:0000313" key="1">
    <source>
        <dbReference type="EMBL" id="KAK0750063.1"/>
    </source>
</evidence>
<gene>
    <name evidence="1" type="ORF">B0T18DRAFT_121564</name>
</gene>
<dbReference type="Proteomes" id="UP001172155">
    <property type="component" value="Unassembled WGS sequence"/>
</dbReference>